<gene>
    <name evidence="3" type="ORF">GCM10008959_20070</name>
</gene>
<dbReference type="SUPFAM" id="SSF56601">
    <property type="entry name" value="beta-lactamase/transpeptidase-like"/>
    <property type="match status" value="1"/>
</dbReference>
<organism evidence="3 4">
    <name type="scientific">Deinococcus seoulensis</name>
    <dbReference type="NCBI Taxonomy" id="1837379"/>
    <lineage>
        <taxon>Bacteria</taxon>
        <taxon>Thermotogati</taxon>
        <taxon>Deinococcota</taxon>
        <taxon>Deinococci</taxon>
        <taxon>Deinococcales</taxon>
        <taxon>Deinococcaceae</taxon>
        <taxon>Deinococcus</taxon>
    </lineage>
</organism>
<reference evidence="4" key="1">
    <citation type="journal article" date="2019" name="Int. J. Syst. Evol. Microbiol.">
        <title>The Global Catalogue of Microorganisms (GCM) 10K type strain sequencing project: providing services to taxonomists for standard genome sequencing and annotation.</title>
        <authorList>
            <consortium name="The Broad Institute Genomics Platform"/>
            <consortium name="The Broad Institute Genome Sequencing Center for Infectious Disease"/>
            <person name="Wu L."/>
            <person name="Ma J."/>
        </authorList>
    </citation>
    <scope>NUCLEOTIDE SEQUENCE [LARGE SCALE GENOMIC DNA]</scope>
    <source>
        <strain evidence="4">JCM 31404</strain>
    </source>
</reference>
<dbReference type="PANTHER" id="PTHR43283">
    <property type="entry name" value="BETA-LACTAMASE-RELATED"/>
    <property type="match status" value="1"/>
</dbReference>
<name>A0ABQ2RQR5_9DEIO</name>
<protein>
    <submittedName>
        <fullName evidence="3">Esterase</fullName>
    </submittedName>
</protein>
<dbReference type="InterPro" id="IPR050789">
    <property type="entry name" value="Diverse_Enzym_Activities"/>
</dbReference>
<evidence type="ECO:0000256" key="1">
    <source>
        <dbReference type="ARBA" id="ARBA00022801"/>
    </source>
</evidence>
<dbReference type="EMBL" id="BMQM01000011">
    <property type="protein sequence ID" value="GGR58287.1"/>
    <property type="molecule type" value="Genomic_DNA"/>
</dbReference>
<feature type="domain" description="Beta-lactamase-related" evidence="2">
    <location>
        <begin position="61"/>
        <end position="329"/>
    </location>
</feature>
<dbReference type="Gene3D" id="3.40.710.10">
    <property type="entry name" value="DD-peptidase/beta-lactamase superfamily"/>
    <property type="match status" value="1"/>
</dbReference>
<sequence length="350" mass="37289">MSRVPGPVIPGVTRALLERATQVPGGPSAVALGVVSAAGERATLLLGTPQRTPALPAEAPPLDAAFWWDLASLTKPLLTAREILRAAERGQLDLDDPLGAHLPDLAWMPGQGNESGLRGRTLRHLLTHSAGLHAWAKLFTWGDERTIRARFLHEPWPVSEAGPVVYSDLGYVLLGRVLERLHGHPLRDLPPEDGLTFTPDPAHSVATEHCLWRERLLRGETHDENAAAMGGVAGHAGLFGTLGGVLRQAELLLRGGWLSPAAQAEALRPQVEDRTLAFVTASPGWSGGSLASPAAFGHTGFTGTGLWVDPARGLAWTLLTNRVHPTRHTGFDIQGLRRAVGNTLLAAQDG</sequence>
<dbReference type="RefSeq" id="WP_189064848.1">
    <property type="nucleotide sequence ID" value="NZ_BMQM01000011.1"/>
</dbReference>
<keyword evidence="1" id="KW-0378">Hydrolase</keyword>
<dbReference type="Proteomes" id="UP000634308">
    <property type="component" value="Unassembled WGS sequence"/>
</dbReference>
<proteinExistence type="predicted"/>
<dbReference type="InterPro" id="IPR001466">
    <property type="entry name" value="Beta-lactam-related"/>
</dbReference>
<dbReference type="Pfam" id="PF00144">
    <property type="entry name" value="Beta-lactamase"/>
    <property type="match status" value="1"/>
</dbReference>
<dbReference type="InterPro" id="IPR012338">
    <property type="entry name" value="Beta-lactam/transpept-like"/>
</dbReference>
<keyword evidence="4" id="KW-1185">Reference proteome</keyword>
<evidence type="ECO:0000313" key="4">
    <source>
        <dbReference type="Proteomes" id="UP000634308"/>
    </source>
</evidence>
<evidence type="ECO:0000313" key="3">
    <source>
        <dbReference type="EMBL" id="GGR58287.1"/>
    </source>
</evidence>
<dbReference type="PANTHER" id="PTHR43283:SF11">
    <property type="entry name" value="BETA-LACTAMASE-RELATED DOMAIN-CONTAINING PROTEIN"/>
    <property type="match status" value="1"/>
</dbReference>
<comment type="caution">
    <text evidence="3">The sequence shown here is derived from an EMBL/GenBank/DDBJ whole genome shotgun (WGS) entry which is preliminary data.</text>
</comment>
<evidence type="ECO:0000259" key="2">
    <source>
        <dbReference type="Pfam" id="PF00144"/>
    </source>
</evidence>
<accession>A0ABQ2RQR5</accession>